<proteinExistence type="predicted"/>
<name>A0A9P1G922_9DINO</name>
<gene>
    <name evidence="2" type="ORF">C1SCF055_LOCUS31188</name>
</gene>
<dbReference type="AlphaFoldDB" id="A0A9P1G922"/>
<sequence>MQPEVFVYLPKDLLPTTATKKFIRAGLAQKLGLCDLLSGQGGAFMYQDGGFTPCDFILGSKLRDSLGQLRDANYKELTEQRIKDALFGVGILQVMIKHWYEGKYEPDAWAGWFFVMTQVAESQMLTMTLFFLLSGHTASLTTTWSGRRHRWMGLYLLMTLAAIQAIWTKSMRLDWFFSCLLLTEIACAFTLEFPKLCNLGPVGGSVAAGIDMLAFVFAAAWAGTTNFPSTWYFTTLADQTGWTLRIGIRESWGNILIGNIDLQFGFWMGGMVFLWGAAFVFGYQFLPMLSKVLWSRLWLLQLLSRLEVRLMAFLTCCWVIAQPSWYLFDPQPAVDQWASKVLAATLAFIGSLIFVGLIAIAVGNTWLFQQAGRFSMGALLTHTMFGTRYAEYGDARHSWPFHDALQLPALHEQPVLVAFFLFALPALYVLSVGRWAQAAVDCLLLCPAVAFPLWLCFLALYQRVL</sequence>
<accession>A0A9P1G922</accession>
<feature type="transmembrane region" description="Helical" evidence="1">
    <location>
        <begin position="341"/>
        <end position="367"/>
    </location>
</feature>
<evidence type="ECO:0000313" key="2">
    <source>
        <dbReference type="EMBL" id="CAI4005470.1"/>
    </source>
</evidence>
<protein>
    <submittedName>
        <fullName evidence="2">Uncharacterized protein</fullName>
    </submittedName>
</protein>
<evidence type="ECO:0000313" key="3">
    <source>
        <dbReference type="EMBL" id="CAL1158845.1"/>
    </source>
</evidence>
<keyword evidence="1" id="KW-0472">Membrane</keyword>
<keyword evidence="4" id="KW-1185">Reference proteome</keyword>
<feature type="transmembrane region" description="Helical" evidence="1">
    <location>
        <begin position="205"/>
        <end position="223"/>
    </location>
</feature>
<dbReference type="EMBL" id="CAMXCT030003633">
    <property type="protein sequence ID" value="CAL4792782.1"/>
    <property type="molecule type" value="Genomic_DNA"/>
</dbReference>
<feature type="transmembrane region" description="Helical" evidence="1">
    <location>
        <begin position="153"/>
        <end position="169"/>
    </location>
</feature>
<reference evidence="3" key="2">
    <citation type="submission" date="2024-04" db="EMBL/GenBank/DDBJ databases">
        <authorList>
            <person name="Chen Y."/>
            <person name="Shah S."/>
            <person name="Dougan E. K."/>
            <person name="Thang M."/>
            <person name="Chan C."/>
        </authorList>
    </citation>
    <scope>NUCLEOTIDE SEQUENCE [LARGE SCALE GENOMIC DNA]</scope>
</reference>
<feature type="transmembrane region" description="Helical" evidence="1">
    <location>
        <begin position="415"/>
        <end position="432"/>
    </location>
</feature>
<feature type="transmembrane region" description="Helical" evidence="1">
    <location>
        <begin position="264"/>
        <end position="286"/>
    </location>
</feature>
<feature type="transmembrane region" description="Helical" evidence="1">
    <location>
        <begin position="438"/>
        <end position="461"/>
    </location>
</feature>
<dbReference type="EMBL" id="CAMXCT020003633">
    <property type="protein sequence ID" value="CAL1158845.1"/>
    <property type="molecule type" value="Genomic_DNA"/>
</dbReference>
<dbReference type="OrthoDB" id="10346535at2759"/>
<evidence type="ECO:0000256" key="1">
    <source>
        <dbReference type="SAM" id="Phobius"/>
    </source>
</evidence>
<dbReference type="Proteomes" id="UP001152797">
    <property type="component" value="Unassembled WGS sequence"/>
</dbReference>
<comment type="caution">
    <text evidence="2">The sequence shown here is derived from an EMBL/GenBank/DDBJ whole genome shotgun (WGS) entry which is preliminary data.</text>
</comment>
<evidence type="ECO:0000313" key="4">
    <source>
        <dbReference type="Proteomes" id="UP001152797"/>
    </source>
</evidence>
<dbReference type="EMBL" id="CAMXCT010003633">
    <property type="protein sequence ID" value="CAI4005470.1"/>
    <property type="molecule type" value="Genomic_DNA"/>
</dbReference>
<organism evidence="2">
    <name type="scientific">Cladocopium goreaui</name>
    <dbReference type="NCBI Taxonomy" id="2562237"/>
    <lineage>
        <taxon>Eukaryota</taxon>
        <taxon>Sar</taxon>
        <taxon>Alveolata</taxon>
        <taxon>Dinophyceae</taxon>
        <taxon>Suessiales</taxon>
        <taxon>Symbiodiniaceae</taxon>
        <taxon>Cladocopium</taxon>
    </lineage>
</organism>
<keyword evidence="1" id="KW-0812">Transmembrane</keyword>
<keyword evidence="1" id="KW-1133">Transmembrane helix</keyword>
<reference evidence="2" key="1">
    <citation type="submission" date="2022-10" db="EMBL/GenBank/DDBJ databases">
        <authorList>
            <person name="Chen Y."/>
            <person name="Dougan E. K."/>
            <person name="Chan C."/>
            <person name="Rhodes N."/>
            <person name="Thang M."/>
        </authorList>
    </citation>
    <scope>NUCLEOTIDE SEQUENCE</scope>
</reference>
<feature type="transmembrane region" description="Helical" evidence="1">
    <location>
        <begin position="298"/>
        <end position="321"/>
    </location>
</feature>